<accession>A0ABZ0I6G0</accession>
<dbReference type="SUPFAM" id="SSF89392">
    <property type="entry name" value="Prokaryotic lipoproteins and lipoprotein localization factors"/>
    <property type="match status" value="1"/>
</dbReference>
<keyword evidence="3 5" id="KW-0732">Signal</keyword>
<comment type="subunit">
    <text evidence="1">Monomer.</text>
</comment>
<sequence>MLKTGFTAAWVMVLLWGTAALAQNETEEVWILLAAQSQASGGFVQELFDESEELLERSSGRYAVLRPGFFRWEIEDPDQQMIVVSGTQLWHYDIDLAAATRRDTSQSNEFTPLELLAGDSDELRGRFEAQRLGPARVRLIPTFPQAGFASVDIAWEGDAVIAMDVQDRSGQMIKLDLSPDPNPAQLTAKDFEFVAPAGVDVYEPSDY</sequence>
<keyword evidence="4" id="KW-0653">Protein transport</keyword>
<evidence type="ECO:0000256" key="2">
    <source>
        <dbReference type="ARBA" id="ARBA00022448"/>
    </source>
</evidence>
<dbReference type="PANTHER" id="PTHR35869:SF1">
    <property type="entry name" value="OUTER-MEMBRANE LIPOPROTEIN CARRIER PROTEIN"/>
    <property type="match status" value="1"/>
</dbReference>
<evidence type="ECO:0000256" key="5">
    <source>
        <dbReference type="SAM" id="SignalP"/>
    </source>
</evidence>
<gene>
    <name evidence="6" type="ORF">R0135_02665</name>
</gene>
<feature type="chain" id="PRO_5045348356" evidence="5">
    <location>
        <begin position="23"/>
        <end position="207"/>
    </location>
</feature>
<dbReference type="Pfam" id="PF03548">
    <property type="entry name" value="LolA"/>
    <property type="match status" value="1"/>
</dbReference>
<dbReference type="PANTHER" id="PTHR35869">
    <property type="entry name" value="OUTER-MEMBRANE LIPOPROTEIN CARRIER PROTEIN"/>
    <property type="match status" value="1"/>
</dbReference>
<reference evidence="6 7" key="1">
    <citation type="submission" date="2023-10" db="EMBL/GenBank/DDBJ databases">
        <title>Two novel species belonging to the OM43/NOR5 clade.</title>
        <authorList>
            <person name="Park M."/>
        </authorList>
    </citation>
    <scope>NUCLEOTIDE SEQUENCE [LARGE SCALE GENOMIC DNA]</scope>
    <source>
        <strain evidence="6 7">IMCC43200</strain>
    </source>
</reference>
<evidence type="ECO:0000256" key="1">
    <source>
        <dbReference type="ARBA" id="ARBA00011245"/>
    </source>
</evidence>
<evidence type="ECO:0000256" key="4">
    <source>
        <dbReference type="ARBA" id="ARBA00022927"/>
    </source>
</evidence>
<dbReference type="InterPro" id="IPR004564">
    <property type="entry name" value="OM_lipoprot_carrier_LolA-like"/>
</dbReference>
<protein>
    <submittedName>
        <fullName evidence="6">Outer-membrane lipoprotein carrier protein LolA</fullName>
    </submittedName>
</protein>
<name>A0ABZ0I6G0_9GAMM</name>
<dbReference type="Proteomes" id="UP001626537">
    <property type="component" value="Chromosome"/>
</dbReference>
<proteinExistence type="predicted"/>
<dbReference type="RefSeq" id="WP_407348719.1">
    <property type="nucleotide sequence ID" value="NZ_CP136864.1"/>
</dbReference>
<keyword evidence="7" id="KW-1185">Reference proteome</keyword>
<keyword evidence="6" id="KW-0449">Lipoprotein</keyword>
<keyword evidence="2" id="KW-0813">Transport</keyword>
<evidence type="ECO:0000256" key="3">
    <source>
        <dbReference type="ARBA" id="ARBA00022729"/>
    </source>
</evidence>
<organism evidence="6 7">
    <name type="scientific">Congregibacter variabilis</name>
    <dbReference type="NCBI Taxonomy" id="3081200"/>
    <lineage>
        <taxon>Bacteria</taxon>
        <taxon>Pseudomonadati</taxon>
        <taxon>Pseudomonadota</taxon>
        <taxon>Gammaproteobacteria</taxon>
        <taxon>Cellvibrionales</taxon>
        <taxon>Halieaceae</taxon>
        <taxon>Congregibacter</taxon>
    </lineage>
</organism>
<dbReference type="CDD" id="cd16325">
    <property type="entry name" value="LolA"/>
    <property type="match status" value="1"/>
</dbReference>
<dbReference type="InterPro" id="IPR029046">
    <property type="entry name" value="LolA/LolB/LppX"/>
</dbReference>
<feature type="signal peptide" evidence="5">
    <location>
        <begin position="1"/>
        <end position="22"/>
    </location>
</feature>
<evidence type="ECO:0000313" key="6">
    <source>
        <dbReference type="EMBL" id="WOJ94080.1"/>
    </source>
</evidence>
<dbReference type="Gene3D" id="2.50.20.10">
    <property type="entry name" value="Lipoprotein localisation LolA/LolB/LppX"/>
    <property type="match status" value="1"/>
</dbReference>
<evidence type="ECO:0000313" key="7">
    <source>
        <dbReference type="Proteomes" id="UP001626537"/>
    </source>
</evidence>
<dbReference type="EMBL" id="CP136864">
    <property type="protein sequence ID" value="WOJ94080.1"/>
    <property type="molecule type" value="Genomic_DNA"/>
</dbReference>